<evidence type="ECO:0000313" key="1">
    <source>
        <dbReference type="EMBL" id="OCT95776.1"/>
    </source>
</evidence>
<proteinExistence type="predicted"/>
<dbReference type="EMBL" id="CM004468">
    <property type="protein sequence ID" value="OCT95776.1"/>
    <property type="molecule type" value="Genomic_DNA"/>
</dbReference>
<reference evidence="2" key="1">
    <citation type="journal article" date="2016" name="Nature">
        <title>Genome evolution in the allotetraploid frog Xenopus laevis.</title>
        <authorList>
            <person name="Session A.M."/>
            <person name="Uno Y."/>
            <person name="Kwon T."/>
            <person name="Chapman J.A."/>
            <person name="Toyoda A."/>
            <person name="Takahashi S."/>
            <person name="Fukui A."/>
            <person name="Hikosaka A."/>
            <person name="Suzuki A."/>
            <person name="Kondo M."/>
            <person name="van Heeringen S.J."/>
            <person name="Quigley I."/>
            <person name="Heinz S."/>
            <person name="Ogino H."/>
            <person name="Ochi H."/>
            <person name="Hellsten U."/>
            <person name="Lyons J.B."/>
            <person name="Simakov O."/>
            <person name="Putnam N."/>
            <person name="Stites J."/>
            <person name="Kuroki Y."/>
            <person name="Tanaka T."/>
            <person name="Michiue T."/>
            <person name="Watanabe M."/>
            <person name="Bogdanovic O."/>
            <person name="Lister R."/>
            <person name="Georgiou G."/>
            <person name="Paranjpe S.S."/>
            <person name="van Kruijsbergen I."/>
            <person name="Shu S."/>
            <person name="Carlson J."/>
            <person name="Kinoshita T."/>
            <person name="Ohta Y."/>
            <person name="Mawaribuchi S."/>
            <person name="Jenkins J."/>
            <person name="Grimwood J."/>
            <person name="Schmutz J."/>
            <person name="Mitros T."/>
            <person name="Mozaffari S.V."/>
            <person name="Suzuki Y."/>
            <person name="Haramoto Y."/>
            <person name="Yamamoto T.S."/>
            <person name="Takagi C."/>
            <person name="Heald R."/>
            <person name="Miller K."/>
            <person name="Haudenschild C."/>
            <person name="Kitzman J."/>
            <person name="Nakayama T."/>
            <person name="Izutsu Y."/>
            <person name="Robert J."/>
            <person name="Fortriede J."/>
            <person name="Burns K."/>
            <person name="Lotay V."/>
            <person name="Karimi K."/>
            <person name="Yasuoka Y."/>
            <person name="Dichmann D.S."/>
            <person name="Flajnik M.F."/>
            <person name="Houston D.W."/>
            <person name="Shendure J."/>
            <person name="DuPasquier L."/>
            <person name="Vize P.D."/>
            <person name="Zorn A.M."/>
            <person name="Ito M."/>
            <person name="Marcotte E.M."/>
            <person name="Wallingford J.B."/>
            <person name="Ito Y."/>
            <person name="Asashima M."/>
            <person name="Ueno N."/>
            <person name="Matsuda Y."/>
            <person name="Veenstra G.J."/>
            <person name="Fujiyama A."/>
            <person name="Harland R.M."/>
            <person name="Taira M."/>
            <person name="Rokhsar D.S."/>
        </authorList>
    </citation>
    <scope>NUCLEOTIDE SEQUENCE [LARGE SCALE GENOMIC DNA]</scope>
    <source>
        <strain evidence="2">J</strain>
    </source>
</reference>
<gene>
    <name evidence="1" type="ORF">XELAEV_18013465mg</name>
</gene>
<evidence type="ECO:0000313" key="2">
    <source>
        <dbReference type="Proteomes" id="UP000694892"/>
    </source>
</evidence>
<name>A0A974HZM9_XENLA</name>
<organism evidence="1 2">
    <name type="scientific">Xenopus laevis</name>
    <name type="common">African clawed frog</name>
    <dbReference type="NCBI Taxonomy" id="8355"/>
    <lineage>
        <taxon>Eukaryota</taxon>
        <taxon>Metazoa</taxon>
        <taxon>Chordata</taxon>
        <taxon>Craniata</taxon>
        <taxon>Vertebrata</taxon>
        <taxon>Euteleostomi</taxon>
        <taxon>Amphibia</taxon>
        <taxon>Batrachia</taxon>
        <taxon>Anura</taxon>
        <taxon>Pipoidea</taxon>
        <taxon>Pipidae</taxon>
        <taxon>Xenopodinae</taxon>
        <taxon>Xenopus</taxon>
        <taxon>Xenopus</taxon>
    </lineage>
</organism>
<sequence length="100" mass="11671">MHDNYPIIIKRYNEVITEYGIVLFSLELKTIWQPLGQEWEVGFSGDRFGQRTGLGRRVFLKVPIWPSRTLTVRTSILAIRPTFLKILLSKKVKGFKVNLH</sequence>
<dbReference type="Proteomes" id="UP000694892">
    <property type="component" value="Chromosome 2L"/>
</dbReference>
<dbReference type="AlphaFoldDB" id="A0A974HZM9"/>
<protein>
    <submittedName>
        <fullName evidence="1">Uncharacterized protein</fullName>
    </submittedName>
</protein>
<accession>A0A974HZM9</accession>